<evidence type="ECO:0000256" key="1">
    <source>
        <dbReference type="SAM" id="MobiDB-lite"/>
    </source>
</evidence>
<evidence type="ECO:0000313" key="4">
    <source>
        <dbReference type="Proteomes" id="UP000419743"/>
    </source>
</evidence>
<protein>
    <recommendedName>
        <fullName evidence="5">DUF2330 domain-containing protein</fullName>
    </recommendedName>
</protein>
<keyword evidence="2" id="KW-0812">Transmembrane</keyword>
<evidence type="ECO:0008006" key="5">
    <source>
        <dbReference type="Google" id="ProtNLM"/>
    </source>
</evidence>
<comment type="caution">
    <text evidence="3">The sequence shown here is derived from an EMBL/GenBank/DDBJ whole genome shotgun (WGS) entry which is preliminary data.</text>
</comment>
<sequence>MAMTTDRPARLRRGIVLTAVGIIAALGAVVVPTPAQACACGGYVAADGYEVAVNREVAAIAWDGETERILLEMDVLTDAPDAALLIPTPAPAEVALGDSEMFDELLDVIAPEVEVTYTWWPEASFGDGAGAAPGAAAPDLGVDVLETVDLGPLEASVLSADDADGLAQWLDEHGYVMQDGLATALRPYITEGWYYVAMRLTTDAADLSGELQPVDLTFASESLIYPMRLSAAAATDQFVRTYVFADRRMARTDASEDTASVDLRFAGAVDPAAVENPTLAEIAGVTPYLTVMDQWFHEPSTEIVSDFTFSASTQTGDYREVVHETRMREILGMPAGPVLTFLGLVAAALALLIGGRAVSRRARRRSAVPAGPRQSTASEPEPQPAPPAGVDGGGQERHPSHL</sequence>
<feature type="transmembrane region" description="Helical" evidence="2">
    <location>
        <begin position="335"/>
        <end position="355"/>
    </location>
</feature>
<dbReference type="EMBL" id="CACRYJ010000006">
    <property type="protein sequence ID" value="VZO35214.1"/>
    <property type="molecule type" value="Genomic_DNA"/>
</dbReference>
<organism evidence="3 4">
    <name type="scientific">Occultella aeris</name>
    <dbReference type="NCBI Taxonomy" id="2761496"/>
    <lineage>
        <taxon>Bacteria</taxon>
        <taxon>Bacillati</taxon>
        <taxon>Actinomycetota</taxon>
        <taxon>Actinomycetes</taxon>
        <taxon>Micrococcales</taxon>
        <taxon>Ruaniaceae</taxon>
        <taxon>Occultella</taxon>
    </lineage>
</organism>
<dbReference type="Proteomes" id="UP000419743">
    <property type="component" value="Unassembled WGS sequence"/>
</dbReference>
<reference evidence="3 4" key="1">
    <citation type="submission" date="2019-11" db="EMBL/GenBank/DDBJ databases">
        <authorList>
            <person name="Criscuolo A."/>
        </authorList>
    </citation>
    <scope>NUCLEOTIDE SEQUENCE [LARGE SCALE GENOMIC DNA]</scope>
    <source>
        <strain evidence="3">CIP111667</strain>
    </source>
</reference>
<evidence type="ECO:0000313" key="3">
    <source>
        <dbReference type="EMBL" id="VZO35214.1"/>
    </source>
</evidence>
<dbReference type="Pfam" id="PF10092">
    <property type="entry name" value="DUF2330"/>
    <property type="match status" value="1"/>
</dbReference>
<keyword evidence="2" id="KW-1133">Transmembrane helix</keyword>
<name>A0A7M4DEA0_9MICO</name>
<evidence type="ECO:0000256" key="2">
    <source>
        <dbReference type="SAM" id="Phobius"/>
    </source>
</evidence>
<dbReference type="InterPro" id="IPR019283">
    <property type="entry name" value="DUF2330"/>
</dbReference>
<dbReference type="AlphaFoldDB" id="A0A7M4DEA0"/>
<keyword evidence="4" id="KW-1185">Reference proteome</keyword>
<proteinExistence type="predicted"/>
<gene>
    <name evidence="3" type="ORF">HALOF300_00440</name>
</gene>
<accession>A0A7M4DEA0</accession>
<keyword evidence="2" id="KW-0472">Membrane</keyword>
<feature type="region of interest" description="Disordered" evidence="1">
    <location>
        <begin position="362"/>
        <end position="402"/>
    </location>
</feature>